<keyword evidence="1" id="KW-0472">Membrane</keyword>
<proteinExistence type="predicted"/>
<dbReference type="OrthoDB" id="9782250at2"/>
<dbReference type="STRING" id="1192197.JBW_01595"/>
<feature type="transmembrane region" description="Helical" evidence="1">
    <location>
        <begin position="30"/>
        <end position="48"/>
    </location>
</feature>
<keyword evidence="1" id="KW-1133">Transmembrane helix</keyword>
<dbReference type="EMBL" id="CP010978">
    <property type="protein sequence ID" value="AJQ26945.1"/>
    <property type="molecule type" value="Genomic_DNA"/>
</dbReference>
<reference evidence="4" key="2">
    <citation type="submission" date="2015-02" db="EMBL/GenBank/DDBJ databases">
        <title>Complete Genome Sequence of Pelosinus fermentans JBW45.</title>
        <authorList>
            <person name="De Leon K.B."/>
            <person name="Utturkar S.M."/>
            <person name="Camilleri L.B."/>
            <person name="Arkin A.P."/>
            <person name="Fields M.W."/>
            <person name="Brown S.D."/>
            <person name="Wall J.D."/>
        </authorList>
    </citation>
    <scope>NUCLEOTIDE SEQUENCE [LARGE SCALE GENOMIC DNA]</scope>
    <source>
        <strain evidence="4">JBW45</strain>
    </source>
</reference>
<feature type="transmembrane region" description="Helical" evidence="1">
    <location>
        <begin position="279"/>
        <end position="300"/>
    </location>
</feature>
<feature type="transmembrane region" description="Helical" evidence="1">
    <location>
        <begin position="84"/>
        <end position="103"/>
    </location>
</feature>
<feature type="transmembrane region" description="Helical" evidence="1">
    <location>
        <begin position="109"/>
        <end position="128"/>
    </location>
</feature>
<feature type="domain" description="CAAX prenyl protease 2/Lysostaphin resistance protein A-like" evidence="2">
    <location>
        <begin position="211"/>
        <end position="304"/>
    </location>
</feature>
<dbReference type="RefSeq" id="WP_007959777.1">
    <property type="nucleotide sequence ID" value="NZ_CP010978.1"/>
</dbReference>
<dbReference type="PANTHER" id="PTHR43592">
    <property type="entry name" value="CAAX AMINO TERMINAL PROTEASE"/>
    <property type="match status" value="1"/>
</dbReference>
<feature type="transmembrane region" description="Helical" evidence="1">
    <location>
        <begin position="140"/>
        <end position="160"/>
    </location>
</feature>
<dbReference type="PANTHER" id="PTHR43592:SF15">
    <property type="entry name" value="CAAX AMINO TERMINAL PROTEASE FAMILY PROTEIN"/>
    <property type="match status" value="1"/>
</dbReference>
<evidence type="ECO:0000313" key="3">
    <source>
        <dbReference type="EMBL" id="AJQ26945.1"/>
    </source>
</evidence>
<evidence type="ECO:0000256" key="1">
    <source>
        <dbReference type="SAM" id="Phobius"/>
    </source>
</evidence>
<organism evidence="3 4">
    <name type="scientific">Pelosinus fermentans JBW45</name>
    <dbReference type="NCBI Taxonomy" id="1192197"/>
    <lineage>
        <taxon>Bacteria</taxon>
        <taxon>Bacillati</taxon>
        <taxon>Bacillota</taxon>
        <taxon>Negativicutes</taxon>
        <taxon>Selenomonadales</taxon>
        <taxon>Sporomusaceae</taxon>
        <taxon>Pelosinus</taxon>
    </lineage>
</organism>
<evidence type="ECO:0000259" key="2">
    <source>
        <dbReference type="Pfam" id="PF02517"/>
    </source>
</evidence>
<dbReference type="HOGENOM" id="CLU_849530_0_0_9"/>
<dbReference type="GO" id="GO:0080120">
    <property type="term" value="P:CAAX-box protein maturation"/>
    <property type="evidence" value="ECO:0007669"/>
    <property type="project" value="UniProtKB-ARBA"/>
</dbReference>
<feature type="transmembrane region" description="Helical" evidence="1">
    <location>
        <begin position="54"/>
        <end position="72"/>
    </location>
</feature>
<dbReference type="KEGG" id="pft:JBW_01595"/>
<protein>
    <submittedName>
        <fullName evidence="3">Abortive infection protein</fullName>
    </submittedName>
</protein>
<name>I8TUP5_9FIRM</name>
<evidence type="ECO:0000313" key="4">
    <source>
        <dbReference type="Proteomes" id="UP000005361"/>
    </source>
</evidence>
<keyword evidence="1" id="KW-0812">Transmembrane</keyword>
<accession>I8TUP5</accession>
<dbReference type="Pfam" id="PF02517">
    <property type="entry name" value="Rce1-like"/>
    <property type="match status" value="1"/>
</dbReference>
<dbReference type="InterPro" id="IPR003675">
    <property type="entry name" value="Rce1/LyrA-like_dom"/>
</dbReference>
<feature type="transmembrane region" description="Helical" evidence="1">
    <location>
        <begin position="180"/>
        <end position="200"/>
    </location>
</feature>
<feature type="transmembrane region" description="Helical" evidence="1">
    <location>
        <begin position="248"/>
        <end position="267"/>
    </location>
</feature>
<sequence length="327" mass="37771">MFFLIGIVSTFIMLSLLPTTSFYRNRIITTLFMCAYSSLYFFIIQYGLIVNNSFKLPLFFVALILILYLSMVDRYINLKLDLDRLFKIILFIMIPIVLCFSFQADNNQFHLIDILVLALILGINQSRFSKAPMLYQENTIEFYGLSTTSHLLILFIFLGYRKININPFFINTMDAWGLTLAVSFLCCFFAILIGVKLNYLCFNFKKIEIKNLIILTIFNFFHIAIAEEIIYRGFIYNYLRQFTGGGDWIPLVLTTLLFGCHHISFGGKRMFVLSSIAGFFYGLIYMLTGNLLASAIIHTITNIVWRLFFVIKSDGVSVVRSDVEAQK</sequence>
<dbReference type="GO" id="GO:0004175">
    <property type="term" value="F:endopeptidase activity"/>
    <property type="evidence" value="ECO:0007669"/>
    <property type="project" value="UniProtKB-ARBA"/>
</dbReference>
<feature type="transmembrane region" description="Helical" evidence="1">
    <location>
        <begin position="6"/>
        <end position="23"/>
    </location>
</feature>
<reference evidence="3 4" key="1">
    <citation type="journal article" date="2015" name="Genome Announc.">
        <title>Complete Genome Sequence of Pelosinus fermentans JBW45, a Member of a Remarkably Competitive Group of Negativicutes in the Firmicutes Phylum.</title>
        <authorList>
            <person name="De Leon K.B."/>
            <person name="Utturkar S.M."/>
            <person name="Camilleri L.B."/>
            <person name="Elias D.A."/>
            <person name="Arkin A.P."/>
            <person name="Fields M.W."/>
            <person name="Brown S.D."/>
            <person name="Wall J.D."/>
        </authorList>
    </citation>
    <scope>NUCLEOTIDE SEQUENCE [LARGE SCALE GENOMIC DNA]</scope>
    <source>
        <strain evidence="3 4">JBW45</strain>
    </source>
</reference>
<dbReference type="Proteomes" id="UP000005361">
    <property type="component" value="Chromosome"/>
</dbReference>
<feature type="transmembrane region" description="Helical" evidence="1">
    <location>
        <begin position="212"/>
        <end position="236"/>
    </location>
</feature>
<gene>
    <name evidence="3" type="ORF">JBW_01595</name>
</gene>
<dbReference type="AlphaFoldDB" id="I8TUP5"/>